<feature type="compositionally biased region" description="Low complexity" evidence="4">
    <location>
        <begin position="72"/>
        <end position="101"/>
    </location>
</feature>
<organism evidence="7 8">
    <name type="scientific">Rotaria sordida</name>
    <dbReference type="NCBI Taxonomy" id="392033"/>
    <lineage>
        <taxon>Eukaryota</taxon>
        <taxon>Metazoa</taxon>
        <taxon>Spiralia</taxon>
        <taxon>Gnathifera</taxon>
        <taxon>Rotifera</taxon>
        <taxon>Eurotatoria</taxon>
        <taxon>Bdelloidea</taxon>
        <taxon>Philodinida</taxon>
        <taxon>Philodinidae</taxon>
        <taxon>Rotaria</taxon>
    </lineage>
</organism>
<dbReference type="InterPro" id="IPR007588">
    <property type="entry name" value="Znf_FLYWCH"/>
</dbReference>
<proteinExistence type="predicted"/>
<dbReference type="GO" id="GO:0008270">
    <property type="term" value="F:zinc ion binding"/>
    <property type="evidence" value="ECO:0007669"/>
    <property type="project" value="UniProtKB-KW"/>
</dbReference>
<evidence type="ECO:0000259" key="5">
    <source>
        <dbReference type="Pfam" id="PF04500"/>
    </source>
</evidence>
<dbReference type="AlphaFoldDB" id="A0A818TWM6"/>
<keyword evidence="3" id="KW-0862">Zinc</keyword>
<feature type="domain" description="FLYWCH-type" evidence="5">
    <location>
        <begin position="140"/>
        <end position="193"/>
    </location>
</feature>
<dbReference type="Pfam" id="PF04500">
    <property type="entry name" value="FLYWCH"/>
    <property type="match status" value="1"/>
</dbReference>
<dbReference type="Gene3D" id="2.20.25.240">
    <property type="match status" value="1"/>
</dbReference>
<dbReference type="PANTHER" id="PTHR13491">
    <property type="entry name" value="ZCCHC10 PROTEIN"/>
    <property type="match status" value="1"/>
</dbReference>
<evidence type="ECO:0000313" key="7">
    <source>
        <dbReference type="EMBL" id="CAF3689984.1"/>
    </source>
</evidence>
<name>A0A818TWM6_9BILA</name>
<evidence type="ECO:0000256" key="4">
    <source>
        <dbReference type="SAM" id="MobiDB-lite"/>
    </source>
</evidence>
<evidence type="ECO:0008006" key="9">
    <source>
        <dbReference type="Google" id="ProtNLM"/>
    </source>
</evidence>
<reference evidence="7" key="1">
    <citation type="submission" date="2021-02" db="EMBL/GenBank/DDBJ databases">
        <authorList>
            <person name="Nowell W R."/>
        </authorList>
    </citation>
    <scope>NUCLEOTIDE SEQUENCE</scope>
</reference>
<protein>
    <recommendedName>
        <fullName evidence="9">MULE transposase domain-containing protein</fullName>
    </recommendedName>
</protein>
<comment type="caution">
    <text evidence="7">The sequence shown here is derived from an EMBL/GenBank/DDBJ whole genome shotgun (WGS) entry which is preliminary data.</text>
</comment>
<evidence type="ECO:0000313" key="8">
    <source>
        <dbReference type="Proteomes" id="UP000663836"/>
    </source>
</evidence>
<dbReference type="Proteomes" id="UP000663836">
    <property type="component" value="Unassembled WGS sequence"/>
</dbReference>
<evidence type="ECO:0000256" key="2">
    <source>
        <dbReference type="ARBA" id="ARBA00022771"/>
    </source>
</evidence>
<keyword evidence="1" id="KW-0479">Metal-binding</keyword>
<evidence type="ECO:0000256" key="3">
    <source>
        <dbReference type="ARBA" id="ARBA00022833"/>
    </source>
</evidence>
<evidence type="ECO:0000256" key="1">
    <source>
        <dbReference type="ARBA" id="ARBA00022723"/>
    </source>
</evidence>
<dbReference type="InterPro" id="IPR039715">
    <property type="entry name" value="ZCCHC10"/>
</dbReference>
<accession>A0A818TWM6</accession>
<gene>
    <name evidence="7" type="ORF">JBS370_LOCUS8784</name>
</gene>
<feature type="region of interest" description="Disordered" evidence="4">
    <location>
        <begin position="793"/>
        <end position="905"/>
    </location>
</feature>
<feature type="compositionally biased region" description="Basic and acidic residues" evidence="4">
    <location>
        <begin position="821"/>
        <end position="833"/>
    </location>
</feature>
<feature type="region of interest" description="Disordered" evidence="4">
    <location>
        <begin position="15"/>
        <end position="101"/>
    </location>
</feature>
<evidence type="ECO:0000259" key="6">
    <source>
        <dbReference type="Pfam" id="PF10551"/>
    </source>
</evidence>
<dbReference type="PANTHER" id="PTHR13491:SF0">
    <property type="entry name" value="ZINC FINGER CCHC DOMAIN-CONTAINING PROTEIN 10"/>
    <property type="match status" value="1"/>
</dbReference>
<feature type="compositionally biased region" description="Basic residues" evidence="4">
    <location>
        <begin position="892"/>
        <end position="905"/>
    </location>
</feature>
<feature type="domain" description="MULE transposase" evidence="6">
    <location>
        <begin position="305"/>
        <end position="408"/>
    </location>
</feature>
<keyword evidence="2" id="KW-0863">Zinc-finger</keyword>
<dbReference type="Pfam" id="PF10551">
    <property type="entry name" value="MULE"/>
    <property type="match status" value="1"/>
</dbReference>
<feature type="compositionally biased region" description="Polar residues" evidence="4">
    <location>
        <begin position="38"/>
        <end position="60"/>
    </location>
</feature>
<dbReference type="InterPro" id="IPR018289">
    <property type="entry name" value="MULE_transposase_dom"/>
</dbReference>
<feature type="compositionally biased region" description="Low complexity" evidence="4">
    <location>
        <begin position="865"/>
        <end position="875"/>
    </location>
</feature>
<dbReference type="EMBL" id="CAJOBD010000569">
    <property type="protein sequence ID" value="CAF3689984.1"/>
    <property type="molecule type" value="Genomic_DNA"/>
</dbReference>
<sequence length="905" mass="103802">MSIITRSKSIALTEKVTSSPASTPIKYNHTKTRGRAQSRLTTYRSVSPSPINLQHNQLKPTTLKRSKTAVRTCSNSSSSSSSSPQSMSRSSSSSSTTSTDSISSDFNNLCLNNIYTSSTSISSSSTEINHQPLPSAIAVIKSIRSKDQLFMGGYTYQIKDIWKHEIRWTCKERRKKKSPCRTAINTTKNSATEQNPHYSFVRSNSVPHNHPPDEDSQVVLTFKSKLKEIGQVNRSAPPTKIYNKLATDMKLSDKQMGLLTRSEVLRQTIYNIRLKTTPPFPRDITFDIPPQFITTSADKNFLLYDHLYSKNTKRILIFTSEFLMRKMCSSTIDEATHSAQPVAWILLCDKYAQTYILVFKAMKKAASSLKLELKPERFITDFESGIITAVRKEFNGVIHQGCFFHFLQRVNKTLKSYGLWKYYKNNNSLHLYVKKLMAIVLLKANYMDNAYQLLCDEYRQMKKLKMYTNQMKRFICYYGRQWMRPLMRTMLTFHHAQFRTNNWNESYNSVFKCRAEKPHLSVWAMLDLLITEETSVRLSHHQSAAGKPKKIRRKCYDSTKSIGDQIDDINIKLDNDKITLNSALTSLGGLIGIKYDKNIKMAQKKIQYYVLLFTTTGTCRSYDELKNWCLDDDYYEKLYPSIANNILLESLIQFVENENNHPEKSGIANSTIYRKENGRKIDSSRNYKLVRETDDVDIFHLYVEITKGRNHGHFKMLTNSMECDFLLTVALEMMRDSGAVATAKDLKDAADKENLFIARERCEFVNRCVLTNVVITTATTIVLYDVTKLDNGIKQKPKQQQTTTKTKKPIVSTSKCLTKSSDSEEHNDNESVTKLKAKNIQLTPKLNRLRPRTAGAGTKEFTYNSHKSSINSSSSVKKRKEDEMDDDNMKQIPKKKKTKHTAKKN</sequence>